<dbReference type="AlphaFoldDB" id="A0A0C2JEI1"/>
<reference evidence="4" key="1">
    <citation type="journal article" date="2015" name="Chem. Biol.">
        <title>Structure, bioactivity, and resistance mechanism of streptomonomicin, an unusual lasso Peptide from an understudied halophilic actinomycete.</title>
        <authorList>
            <person name="Metelev M."/>
            <person name="Tietz J.I."/>
            <person name="Melby J.O."/>
            <person name="Blair P.M."/>
            <person name="Zhu L."/>
            <person name="Livnat I."/>
            <person name="Severinov K."/>
            <person name="Mitchell D.A."/>
        </authorList>
    </citation>
    <scope>NUCLEOTIDE SEQUENCE [LARGE SCALE GENOMIC DNA]</scope>
    <source>
        <strain evidence="4">YIM 90003</strain>
    </source>
</reference>
<proteinExistence type="predicted"/>
<feature type="compositionally biased region" description="Pro residues" evidence="1">
    <location>
        <begin position="21"/>
        <end position="32"/>
    </location>
</feature>
<keyword evidence="2" id="KW-1133">Transmembrane helix</keyword>
<protein>
    <submittedName>
        <fullName evidence="3">Uncharacterized protein</fullName>
    </submittedName>
</protein>
<feature type="region of interest" description="Disordered" evidence="1">
    <location>
        <begin position="55"/>
        <end position="145"/>
    </location>
</feature>
<accession>A0A0C2JEI1</accession>
<gene>
    <name evidence="3" type="ORF">LP52_05970</name>
</gene>
<organism evidence="3 4">
    <name type="scientific">Streptomonospora alba</name>
    <dbReference type="NCBI Taxonomy" id="183763"/>
    <lineage>
        <taxon>Bacteria</taxon>
        <taxon>Bacillati</taxon>
        <taxon>Actinomycetota</taxon>
        <taxon>Actinomycetes</taxon>
        <taxon>Streptosporangiales</taxon>
        <taxon>Nocardiopsidaceae</taxon>
        <taxon>Streptomonospora</taxon>
    </lineage>
</organism>
<evidence type="ECO:0000256" key="2">
    <source>
        <dbReference type="SAM" id="Phobius"/>
    </source>
</evidence>
<name>A0A0C2JEI1_9ACTN</name>
<keyword evidence="2" id="KW-0472">Membrane</keyword>
<evidence type="ECO:0000256" key="1">
    <source>
        <dbReference type="SAM" id="MobiDB-lite"/>
    </source>
</evidence>
<evidence type="ECO:0000313" key="3">
    <source>
        <dbReference type="EMBL" id="KIH99751.1"/>
    </source>
</evidence>
<keyword evidence="4" id="KW-1185">Reference proteome</keyword>
<feature type="region of interest" description="Disordered" evidence="1">
    <location>
        <begin position="1"/>
        <end position="40"/>
    </location>
</feature>
<feature type="transmembrane region" description="Helical" evidence="2">
    <location>
        <begin position="147"/>
        <end position="168"/>
    </location>
</feature>
<dbReference type="RefSeq" id="WP_040271391.1">
    <property type="nucleotide sequence ID" value="NZ_JROO01000009.1"/>
</dbReference>
<comment type="caution">
    <text evidence="3">The sequence shown here is derived from an EMBL/GenBank/DDBJ whole genome shotgun (WGS) entry which is preliminary data.</text>
</comment>
<dbReference type="EMBL" id="JROO01000009">
    <property type="protein sequence ID" value="KIH99751.1"/>
    <property type="molecule type" value="Genomic_DNA"/>
</dbReference>
<dbReference type="Proteomes" id="UP000031675">
    <property type="component" value="Unassembled WGS sequence"/>
</dbReference>
<keyword evidence="2" id="KW-0812">Transmembrane</keyword>
<feature type="compositionally biased region" description="Basic and acidic residues" evidence="1">
    <location>
        <begin position="135"/>
        <end position="145"/>
    </location>
</feature>
<sequence>MPAATTYGGHAAPWNTVRPTAPQPDRPGPPDDPAALDAAQNAALASLIRHLADSRPEIIASGPAATRPPQTAEPPPHVHRPRSAGSGRPGTALRSPEPEPPLRSPHGCPCAHSVQPARGARRAEPPAPPGNRSAPDGRGRARPFRDFGGVVGAAAVAAATAALVARVLTVLAL</sequence>
<evidence type="ECO:0000313" key="4">
    <source>
        <dbReference type="Proteomes" id="UP000031675"/>
    </source>
</evidence>